<dbReference type="Gene3D" id="3.30.300.30">
    <property type="match status" value="1"/>
</dbReference>
<gene>
    <name evidence="4" type="ORF">GCM10010124_28350</name>
</gene>
<evidence type="ECO:0000313" key="4">
    <source>
        <dbReference type="EMBL" id="GGK34080.1"/>
    </source>
</evidence>
<dbReference type="NCBIfam" id="TIGR01733">
    <property type="entry name" value="AA-adenyl-dom"/>
    <property type="match status" value="1"/>
</dbReference>
<evidence type="ECO:0000259" key="3">
    <source>
        <dbReference type="PROSITE" id="PS50075"/>
    </source>
</evidence>
<feature type="transmembrane region" description="Helical" evidence="2">
    <location>
        <begin position="939"/>
        <end position="960"/>
    </location>
</feature>
<keyword evidence="2" id="KW-1133">Transmembrane helix</keyword>
<dbReference type="PANTHER" id="PTHR45527:SF1">
    <property type="entry name" value="FATTY ACID SYNTHASE"/>
    <property type="match status" value="1"/>
</dbReference>
<feature type="compositionally biased region" description="Low complexity" evidence="1">
    <location>
        <begin position="1365"/>
        <end position="1382"/>
    </location>
</feature>
<proteinExistence type="predicted"/>
<dbReference type="GO" id="GO:0044550">
    <property type="term" value="P:secondary metabolite biosynthetic process"/>
    <property type="evidence" value="ECO:0007669"/>
    <property type="project" value="TreeGrafter"/>
</dbReference>
<dbReference type="InterPro" id="IPR029058">
    <property type="entry name" value="AB_hydrolase_fold"/>
</dbReference>
<dbReference type="InterPro" id="IPR020845">
    <property type="entry name" value="AMP-binding_CS"/>
</dbReference>
<keyword evidence="2" id="KW-0472">Membrane</keyword>
<reference evidence="4" key="1">
    <citation type="journal article" date="2014" name="Int. J. Syst. Evol. Microbiol.">
        <title>Complete genome sequence of Corynebacterium casei LMG S-19264T (=DSM 44701T), isolated from a smear-ripened cheese.</title>
        <authorList>
            <consortium name="US DOE Joint Genome Institute (JGI-PGF)"/>
            <person name="Walter F."/>
            <person name="Albersmeier A."/>
            <person name="Kalinowski J."/>
            <person name="Ruckert C."/>
        </authorList>
    </citation>
    <scope>NUCLEOTIDE SEQUENCE</scope>
    <source>
        <strain evidence="4">JCM 3091</strain>
    </source>
</reference>
<dbReference type="Gene3D" id="3.40.50.1820">
    <property type="entry name" value="alpha/beta hydrolase"/>
    <property type="match status" value="1"/>
</dbReference>
<keyword evidence="5" id="KW-1185">Reference proteome</keyword>
<dbReference type="InterPro" id="IPR010071">
    <property type="entry name" value="AA_adenyl_dom"/>
</dbReference>
<dbReference type="GO" id="GO:0043041">
    <property type="term" value="P:amino acid activation for nonribosomal peptide biosynthetic process"/>
    <property type="evidence" value="ECO:0007669"/>
    <property type="project" value="TreeGrafter"/>
</dbReference>
<dbReference type="InterPro" id="IPR045851">
    <property type="entry name" value="AMP-bd_C_sf"/>
</dbReference>
<protein>
    <submittedName>
        <fullName evidence="4">Peptide synthetase</fullName>
    </submittedName>
</protein>
<dbReference type="GO" id="GO:0031177">
    <property type="term" value="F:phosphopantetheine binding"/>
    <property type="evidence" value="ECO:0007669"/>
    <property type="project" value="TreeGrafter"/>
</dbReference>
<dbReference type="RefSeq" id="WP_189114788.1">
    <property type="nucleotide sequence ID" value="NZ_BMQC01000009.1"/>
</dbReference>
<dbReference type="FunFam" id="3.40.50.980:FF:000001">
    <property type="entry name" value="Non-ribosomal peptide synthetase"/>
    <property type="match status" value="1"/>
</dbReference>
<accession>A0A8J3FIK8</accession>
<dbReference type="Proteomes" id="UP000662200">
    <property type="component" value="Unassembled WGS sequence"/>
</dbReference>
<dbReference type="Pfam" id="PF00501">
    <property type="entry name" value="AMP-binding"/>
    <property type="match status" value="1"/>
</dbReference>
<dbReference type="NCBIfam" id="TIGR02353">
    <property type="entry name" value="NRPS_term_dom"/>
    <property type="match status" value="1"/>
</dbReference>
<dbReference type="EMBL" id="BMQC01000009">
    <property type="protein sequence ID" value="GGK34080.1"/>
    <property type="molecule type" value="Genomic_DNA"/>
</dbReference>
<evidence type="ECO:0000313" key="5">
    <source>
        <dbReference type="Proteomes" id="UP000662200"/>
    </source>
</evidence>
<dbReference type="Pfam" id="PF00550">
    <property type="entry name" value="PP-binding"/>
    <property type="match status" value="1"/>
</dbReference>
<feature type="region of interest" description="Disordered" evidence="1">
    <location>
        <begin position="1355"/>
        <end position="1389"/>
    </location>
</feature>
<dbReference type="SUPFAM" id="SSF47336">
    <property type="entry name" value="ACP-like"/>
    <property type="match status" value="1"/>
</dbReference>
<dbReference type="SUPFAM" id="SSF51161">
    <property type="entry name" value="Trimeric LpxA-like enzymes"/>
    <property type="match status" value="3"/>
</dbReference>
<sequence length="1389" mass="148723">MSTSIGDTRPGAGARRAAGPVLRGAGHAEGIRWRPGERLEHLFEQRCDALRAAGHGDQLAVDGPCGTLTYDALDARANRLARHLRAVGVAAGDRVGLLFDDPVHTYVALLAALKAGAAYVPLDVAFPPDRIAYIVEDAGVRTVLTLEHLRGLLPAAGAAPLCLDSARAAVASRPGHRLTDAERGTPADELCYIVYTSGTTGRPKGVAVDHAGIANFVRVADEVYGVVREDRMYQGMTIAFDFSVEEIWVALAAGATLVPKPGGSTLLGHDLHDFLRTHRVTALACVPTLLATVEEDLPDLRFLLVSGEACPQHLVARWYRPDRRFLNVYGPTEATVTATWTALHPDRPVTLGVPLPTYAVVVLDPDDARALAPGEVGEIGIAGIGLARGYVNRDDLTARAFVPDFLGIADNPSGRIYRTGDLGRVTVDGEVEYLGRLDTQVKIRGYRIELTEIESVLLQVPGIAQAVVDTWEPEPGAVDLVAYYRLRRGTAGLDPARVLAELRAHLPGYMVPAYLEELAHIPMLPSNKADRKNLPPPRGTRSQAGAGPGEYTAPTTATEAVLAGLLAGVLRLERVSVDSHFFDDLGTNSLLLAHFCARIRKRSDLADVSMRDVYQHPTVRDLAAALGRGAAAAAAPAAPVPAAPRTPTARYLLCGAAQFALFLCYAYLSALLLETAYLWVSSGTGWVDTYLRSLAAGALGFAGLAVGPVVAKWVLVGRFTAAEFPVWGPRYLRFWTVKTLLRWSPMMLFVGSPLYSVYLRLLGARVGRGVLYLSPSPPICTDLITIGDHAVVSKDAFLPGYRAQAGLIQTGPVTLGRDAFVGQAAVLDIDTAVGDGGQLGHTSALHRGQRVPAGARWHGSPAQPTTVDYRVVAPAACGAARRFGYGAMQLVSALLLYAPLGLALLIGVLERLPVVGTVMAPQGAATSWAFYRDALVSSLVLYLGGLLVGLAVVVTVPRLLHRAGRPDRVYPLYGFHYAVHRTVTRLTNRRTFTYLFGDSSYIVHFLRAIGYDLGRIVQTGSNFGMLVRHDSPFLTHVGTGTMVSDGLTFNNADYSSTSFQLRHTRIGAGSFVGNNIHYPADGRVGDDCLLGTKVMVPVDGPVRTGVGLLGSPPFEIPRAVRRDSSFDDLKSGEEFARRLAAKNRHNLVTMAAFLCVRWLYLFGVLLLGLAAADLHDRFGTAAFAAAVVLALGYGVALSVSVERLVVATGEMGPRFCSIYDPYFWWHERFWKVPLVDFARAFDGTPFKNLIWRCQGVRIGRRVFDDGFWITERRLAAVGDDCTLNAGSGIQSHSLEEGAFKSDHTTLGAGCTLGVRAFVHYGVTVEDGAVIGPDSFLMKGEQVSARTAWAGNPARLVTAAPPAPDPAGAAPAPAAAAARAAGGVPRQRTR</sequence>
<feature type="transmembrane region" description="Helical" evidence="2">
    <location>
        <begin position="740"/>
        <end position="758"/>
    </location>
</feature>
<dbReference type="Gene3D" id="3.40.50.12780">
    <property type="entry name" value="N-terminal domain of ligase-like"/>
    <property type="match status" value="1"/>
</dbReference>
<comment type="caution">
    <text evidence="4">The sequence shown here is derived from an EMBL/GenBank/DDBJ whole genome shotgun (WGS) entry which is preliminary data.</text>
</comment>
<dbReference type="InterPro" id="IPR000873">
    <property type="entry name" value="AMP-dep_synth/lig_dom"/>
</dbReference>
<dbReference type="PROSITE" id="PS00455">
    <property type="entry name" value="AMP_BINDING"/>
    <property type="match status" value="1"/>
</dbReference>
<feature type="region of interest" description="Disordered" evidence="1">
    <location>
        <begin position="527"/>
        <end position="552"/>
    </location>
</feature>
<dbReference type="InterPro" id="IPR042099">
    <property type="entry name" value="ANL_N_sf"/>
</dbReference>
<dbReference type="InterPro" id="IPR036736">
    <property type="entry name" value="ACP-like_sf"/>
</dbReference>
<dbReference type="GO" id="GO:0005737">
    <property type="term" value="C:cytoplasm"/>
    <property type="evidence" value="ECO:0007669"/>
    <property type="project" value="TreeGrafter"/>
</dbReference>
<dbReference type="CDD" id="cd05930">
    <property type="entry name" value="A_NRPS"/>
    <property type="match status" value="1"/>
</dbReference>
<dbReference type="Gene3D" id="2.160.10.10">
    <property type="entry name" value="Hexapeptide repeat proteins"/>
    <property type="match status" value="2"/>
</dbReference>
<dbReference type="InterPro" id="IPR009081">
    <property type="entry name" value="PP-bd_ACP"/>
</dbReference>
<feature type="transmembrane region" description="Helical" evidence="2">
    <location>
        <begin position="890"/>
        <end position="909"/>
    </location>
</feature>
<dbReference type="PROSITE" id="PS50075">
    <property type="entry name" value="CARRIER"/>
    <property type="match status" value="1"/>
</dbReference>
<dbReference type="InterPro" id="IPR011004">
    <property type="entry name" value="Trimer_LpxA-like_sf"/>
</dbReference>
<feature type="transmembrane region" description="Helical" evidence="2">
    <location>
        <begin position="649"/>
        <end position="673"/>
    </location>
</feature>
<dbReference type="Pfam" id="PF14602">
    <property type="entry name" value="Hexapep_2"/>
    <property type="match status" value="1"/>
</dbReference>
<feature type="transmembrane region" description="Helical" evidence="2">
    <location>
        <begin position="694"/>
        <end position="715"/>
    </location>
</feature>
<feature type="transmembrane region" description="Helical" evidence="2">
    <location>
        <begin position="1178"/>
        <end position="1201"/>
    </location>
</feature>
<feature type="domain" description="Carrier" evidence="3">
    <location>
        <begin position="553"/>
        <end position="630"/>
    </location>
</feature>
<name>A0A8J3FIK8_9ACTN</name>
<feature type="transmembrane region" description="Helical" evidence="2">
    <location>
        <begin position="1147"/>
        <end position="1172"/>
    </location>
</feature>
<keyword evidence="2" id="KW-0812">Transmembrane</keyword>
<evidence type="ECO:0000256" key="2">
    <source>
        <dbReference type="SAM" id="Phobius"/>
    </source>
</evidence>
<organism evidence="4 5">
    <name type="scientific">Pilimelia terevasa</name>
    <dbReference type="NCBI Taxonomy" id="53372"/>
    <lineage>
        <taxon>Bacteria</taxon>
        <taxon>Bacillati</taxon>
        <taxon>Actinomycetota</taxon>
        <taxon>Actinomycetes</taxon>
        <taxon>Micromonosporales</taxon>
        <taxon>Micromonosporaceae</taxon>
        <taxon>Pilimelia</taxon>
    </lineage>
</organism>
<reference evidence="4" key="2">
    <citation type="submission" date="2020-09" db="EMBL/GenBank/DDBJ databases">
        <authorList>
            <person name="Sun Q."/>
            <person name="Ohkuma M."/>
        </authorList>
    </citation>
    <scope>NUCLEOTIDE SEQUENCE</scope>
    <source>
        <strain evidence="4">JCM 3091</strain>
    </source>
</reference>
<dbReference type="InterPro" id="IPR012728">
    <property type="entry name" value="Pls/PosA_C"/>
</dbReference>
<dbReference type="SUPFAM" id="SSF56801">
    <property type="entry name" value="Acetyl-CoA synthetase-like"/>
    <property type="match status" value="1"/>
</dbReference>
<evidence type="ECO:0000256" key="1">
    <source>
        <dbReference type="SAM" id="MobiDB-lite"/>
    </source>
</evidence>
<dbReference type="PANTHER" id="PTHR45527">
    <property type="entry name" value="NONRIBOSOMAL PEPTIDE SYNTHETASE"/>
    <property type="match status" value="1"/>
</dbReference>
<dbReference type="InterPro" id="IPR001451">
    <property type="entry name" value="Hexapep"/>
</dbReference>